<proteinExistence type="predicted"/>
<protein>
    <submittedName>
        <fullName evidence="1">Tetratricopeptide repeat protein</fullName>
    </submittedName>
</protein>
<dbReference type="AlphaFoldDB" id="A0A0C1NHA5"/>
<dbReference type="STRING" id="1479485.DA73_0211730"/>
<dbReference type="OrthoDB" id="524429at2"/>
<evidence type="ECO:0000313" key="3">
    <source>
        <dbReference type="Proteomes" id="UP000029738"/>
    </source>
</evidence>
<organism evidence="2">
    <name type="scientific">Tolypothrix bouteillei VB521301</name>
    <dbReference type="NCBI Taxonomy" id="1479485"/>
    <lineage>
        <taxon>Bacteria</taxon>
        <taxon>Bacillati</taxon>
        <taxon>Cyanobacteriota</taxon>
        <taxon>Cyanophyceae</taxon>
        <taxon>Nostocales</taxon>
        <taxon>Tolypothrichaceae</taxon>
        <taxon>Tolypothrix</taxon>
    </lineage>
</organism>
<evidence type="ECO:0000313" key="1">
    <source>
        <dbReference type="EMBL" id="KAF3890453.1"/>
    </source>
</evidence>
<dbReference type="EMBL" id="JHEG04000001">
    <property type="protein sequence ID" value="KAF3890453.1"/>
    <property type="molecule type" value="Genomic_DNA"/>
</dbReference>
<keyword evidence="3" id="KW-1185">Reference proteome</keyword>
<accession>A0A0C1NHA5</accession>
<evidence type="ECO:0000313" key="2">
    <source>
        <dbReference type="EMBL" id="KIE12231.1"/>
    </source>
</evidence>
<dbReference type="Gene3D" id="1.25.40.10">
    <property type="entry name" value="Tetratricopeptide repeat domain"/>
    <property type="match status" value="1"/>
</dbReference>
<gene>
    <name evidence="2" type="ORF">DA73_0211730</name>
    <name evidence="1" type="ORF">DA73_0400037125</name>
</gene>
<dbReference type="EMBL" id="JHEG02000037">
    <property type="protein sequence ID" value="KIE12231.1"/>
    <property type="molecule type" value="Genomic_DNA"/>
</dbReference>
<dbReference type="RefSeq" id="WP_038073097.1">
    <property type="nucleotide sequence ID" value="NZ_JHEG04000001.1"/>
</dbReference>
<dbReference type="InterPro" id="IPR011990">
    <property type="entry name" value="TPR-like_helical_dom_sf"/>
</dbReference>
<dbReference type="SUPFAM" id="SSF48452">
    <property type="entry name" value="TPR-like"/>
    <property type="match status" value="1"/>
</dbReference>
<sequence length="187" mass="21328">MTISIPFDVSFHFDDDLREVPNNPTEMQQALKFLQSQLKDNAIEIKSQIQLLGLIGVYSRILKDFAVAQQALTSAVELSELVGSKQLRTANMIRLAHVYQWQKDYAISEQLLYETIALCQCDSDLTFYLDFAYQHMGKCKFDRHQYEAARGFFEQALSLRNSKGDRSSIESTQFALDAVNRRSLSAG</sequence>
<name>A0A0C1NHA5_9CYAN</name>
<reference evidence="2" key="1">
    <citation type="journal article" date="2015" name="Genome Announc.">
        <title>Draft Genome Sequence of Tolypothrix boutellei Strain VB521301.</title>
        <authorList>
            <person name="Chandrababunaidu M.M."/>
            <person name="Singh D."/>
            <person name="Sen D."/>
            <person name="Bhan S."/>
            <person name="Das S."/>
            <person name="Gupta A."/>
            <person name="Adhikary S.P."/>
            <person name="Tripathy S."/>
        </authorList>
    </citation>
    <scope>NUCLEOTIDE SEQUENCE</scope>
    <source>
        <strain evidence="2">VB521301</strain>
    </source>
</reference>
<dbReference type="Pfam" id="PF13424">
    <property type="entry name" value="TPR_12"/>
    <property type="match status" value="1"/>
</dbReference>
<reference evidence="1" key="2">
    <citation type="submission" date="2019-11" db="EMBL/GenBank/DDBJ databases">
        <title>Improved Assembly of Tolypothrix boutellei genome.</title>
        <authorList>
            <person name="Sarangi A.N."/>
            <person name="Mukherjee M."/>
            <person name="Ghosh S."/>
            <person name="Singh D."/>
            <person name="Das A."/>
            <person name="Kant S."/>
            <person name="Prusty A."/>
            <person name="Tripathy S."/>
        </authorList>
    </citation>
    <scope>NUCLEOTIDE SEQUENCE</scope>
    <source>
        <strain evidence="1">VB521301</strain>
    </source>
</reference>
<comment type="caution">
    <text evidence="2">The sequence shown here is derived from an EMBL/GenBank/DDBJ whole genome shotgun (WGS) entry which is preliminary data.</text>
</comment>
<dbReference type="Proteomes" id="UP000029738">
    <property type="component" value="Unassembled WGS sequence"/>
</dbReference>